<evidence type="ECO:0000256" key="8">
    <source>
        <dbReference type="ARBA" id="ARBA00031348"/>
    </source>
</evidence>
<evidence type="ECO:0000256" key="7">
    <source>
        <dbReference type="ARBA" id="ARBA00023136"/>
    </source>
</evidence>
<comment type="subunit">
    <text evidence="10">Component of the conserved oligomeric Golgi complex.</text>
</comment>
<dbReference type="STRING" id="1051890.A0A3N4MBN1"/>
<evidence type="ECO:0000256" key="5">
    <source>
        <dbReference type="ARBA" id="ARBA00022927"/>
    </source>
</evidence>
<dbReference type="EMBL" id="ML121527">
    <property type="protein sequence ID" value="RPB29501.1"/>
    <property type="molecule type" value="Genomic_DNA"/>
</dbReference>
<comment type="subcellular location">
    <subcellularLocation>
        <location evidence="1 10">Golgi apparatus membrane</location>
        <topology evidence="1 10">Peripheral membrane protein</topology>
    </subcellularLocation>
</comment>
<keyword evidence="7 10" id="KW-0472">Membrane</keyword>
<dbReference type="Pfam" id="PF20653">
    <property type="entry name" value="COG6_C"/>
    <property type="match status" value="1"/>
</dbReference>
<dbReference type="GO" id="GO:0000139">
    <property type="term" value="C:Golgi membrane"/>
    <property type="evidence" value="ECO:0007669"/>
    <property type="project" value="UniProtKB-SubCell"/>
</dbReference>
<feature type="domain" description="Conserved oligomeric complex COG6 N-terminal" evidence="11">
    <location>
        <begin position="28"/>
        <end position="141"/>
    </location>
</feature>
<evidence type="ECO:0000259" key="11">
    <source>
        <dbReference type="Pfam" id="PF06419"/>
    </source>
</evidence>
<keyword evidence="4 10" id="KW-0813">Transport</keyword>
<dbReference type="GO" id="GO:0015031">
    <property type="term" value="P:protein transport"/>
    <property type="evidence" value="ECO:0007669"/>
    <property type="project" value="UniProtKB-KW"/>
</dbReference>
<evidence type="ECO:0000313" key="14">
    <source>
        <dbReference type="Proteomes" id="UP000267821"/>
    </source>
</evidence>
<dbReference type="GO" id="GO:0006891">
    <property type="term" value="P:intra-Golgi vesicle-mediated transport"/>
    <property type="evidence" value="ECO:0007669"/>
    <property type="project" value="UniProtKB-UniRule"/>
</dbReference>
<dbReference type="SMART" id="SM01087">
    <property type="entry name" value="COG6"/>
    <property type="match status" value="1"/>
</dbReference>
<dbReference type="InParanoid" id="A0A3N4MBN1"/>
<gene>
    <name evidence="13" type="ORF">L211DRAFT_776381</name>
</gene>
<organism evidence="13 14">
    <name type="scientific">Terfezia boudieri ATCC MYA-4762</name>
    <dbReference type="NCBI Taxonomy" id="1051890"/>
    <lineage>
        <taxon>Eukaryota</taxon>
        <taxon>Fungi</taxon>
        <taxon>Dikarya</taxon>
        <taxon>Ascomycota</taxon>
        <taxon>Pezizomycotina</taxon>
        <taxon>Pezizomycetes</taxon>
        <taxon>Pezizales</taxon>
        <taxon>Pezizaceae</taxon>
        <taxon>Terfezia</taxon>
    </lineage>
</organism>
<sequence>MDPFSQKLTSVLSASYSDIDIRDALLVLDSRLAQNTPDSRRLLRLNAQADVIQTNATIVREFSKIAEQLKQIGSTLNVMSKACQDMRQHISAASSETSPILDEASALRVQKEQVQVKERLLQAFVEHFIVSEEDIITLTSSTEPVDDRFFQILSRVKSIHADCQVLLANENQRAGLEIMEQMSKHLHAAFQKLYRWIQREFKHLSLENHQVNAGIRRALRILAERPTLFQSCLDFFSDARQKILLQSFFDALTGSEQEISNGTAKPIELYAHDPLRYIGDMLAWLHSTTVSEQEALEILFIAGEDSSIAKGIETGLASEPWEEGYDARQSLMMLVDKNLESVCRPLKSRIEQAIASHEDSTLAYRIANLINFYRITFDKILGKESNVLEMIRSMEQFALRQFQHNLQDHVRQVQADLPQAPQDLSAPDFLHDALKELRLLMLSYDSSLAPPTEKEADFMSILVEALDPYLQGCESLGKDLRAPSSHIFMVNCYLASKATLEQFSFTKDRVRMLDNSLEKDISALVDHIHEYILQSSGLRPLLRALDDWDHKITPLQQLAIFTPQSLTTVSQNLDRFLPSAHIDAQYQLQRLSSPKTVAAIIQKAANWFVDEFSIVDQAITGSDGVEFSRTVWPRTVEEVRVLLS</sequence>
<dbReference type="PANTHER" id="PTHR21506">
    <property type="entry name" value="COMPONENT OF OLIGOMERIC GOLGI COMPLEX 6"/>
    <property type="match status" value="1"/>
</dbReference>
<dbReference type="Proteomes" id="UP000267821">
    <property type="component" value="Unassembled WGS sequence"/>
</dbReference>
<reference evidence="13 14" key="1">
    <citation type="journal article" date="2018" name="Nat. Ecol. Evol.">
        <title>Pezizomycetes genomes reveal the molecular basis of ectomycorrhizal truffle lifestyle.</title>
        <authorList>
            <person name="Murat C."/>
            <person name="Payen T."/>
            <person name="Noel B."/>
            <person name="Kuo A."/>
            <person name="Morin E."/>
            <person name="Chen J."/>
            <person name="Kohler A."/>
            <person name="Krizsan K."/>
            <person name="Balestrini R."/>
            <person name="Da Silva C."/>
            <person name="Montanini B."/>
            <person name="Hainaut M."/>
            <person name="Levati E."/>
            <person name="Barry K.W."/>
            <person name="Belfiori B."/>
            <person name="Cichocki N."/>
            <person name="Clum A."/>
            <person name="Dockter R.B."/>
            <person name="Fauchery L."/>
            <person name="Guy J."/>
            <person name="Iotti M."/>
            <person name="Le Tacon F."/>
            <person name="Lindquist E.A."/>
            <person name="Lipzen A."/>
            <person name="Malagnac F."/>
            <person name="Mello A."/>
            <person name="Molinier V."/>
            <person name="Miyauchi S."/>
            <person name="Poulain J."/>
            <person name="Riccioni C."/>
            <person name="Rubini A."/>
            <person name="Sitrit Y."/>
            <person name="Splivallo R."/>
            <person name="Traeger S."/>
            <person name="Wang M."/>
            <person name="Zifcakova L."/>
            <person name="Wipf D."/>
            <person name="Zambonelli A."/>
            <person name="Paolocci F."/>
            <person name="Nowrousian M."/>
            <person name="Ottonello S."/>
            <person name="Baldrian P."/>
            <person name="Spatafora J.W."/>
            <person name="Henrissat B."/>
            <person name="Nagy L.G."/>
            <person name="Aury J.M."/>
            <person name="Wincker P."/>
            <person name="Grigoriev I.V."/>
            <person name="Bonfante P."/>
            <person name="Martin F.M."/>
        </authorList>
    </citation>
    <scope>NUCLEOTIDE SEQUENCE [LARGE SCALE GENOMIC DNA]</scope>
    <source>
        <strain evidence="13 14">ATCC MYA-4762</strain>
    </source>
</reference>
<evidence type="ECO:0000256" key="10">
    <source>
        <dbReference type="RuleBase" id="RU365075"/>
    </source>
</evidence>
<dbReference type="InterPro" id="IPR010490">
    <property type="entry name" value="COG6"/>
</dbReference>
<comment type="function">
    <text evidence="9">Acts as a component of the peripheral membrane COG complex that is involved in intra-Golgi protein trafficking. COG is located at the cis-Golgi, and regulates tethering of retrograde intra-Golgi vesicles and possibly a number of other membrane trafficking events.</text>
</comment>
<dbReference type="PANTHER" id="PTHR21506:SF0">
    <property type="entry name" value="CONSERVED OLIGOMERIC GOLGI COMPLEX SUBUNIT 6"/>
    <property type="match status" value="1"/>
</dbReference>
<keyword evidence="5 10" id="KW-0653">Protein transport</keyword>
<feature type="domain" description="Conserved Oligomeric Golgi complex subunit 6 C-terminal" evidence="12">
    <location>
        <begin position="172"/>
        <end position="643"/>
    </location>
</feature>
<keyword evidence="6 10" id="KW-0333">Golgi apparatus</keyword>
<dbReference type="AlphaFoldDB" id="A0A3N4MBN1"/>
<evidence type="ECO:0000256" key="6">
    <source>
        <dbReference type="ARBA" id="ARBA00023034"/>
    </source>
</evidence>
<dbReference type="OrthoDB" id="272987at2759"/>
<evidence type="ECO:0000256" key="1">
    <source>
        <dbReference type="ARBA" id="ARBA00004395"/>
    </source>
</evidence>
<comment type="similarity">
    <text evidence="2 10">Belongs to the COG6 family.</text>
</comment>
<evidence type="ECO:0000256" key="3">
    <source>
        <dbReference type="ARBA" id="ARBA00020973"/>
    </source>
</evidence>
<comment type="function">
    <text evidence="10">Acts as component of the peripheral membrane COG complex that is involved in intra-Golgi protein trafficking. COG is located at the cis-Golgi, and regulates tethering of retrograde intra-Golgi vesicles and possibly a number of other membrane trafficking events.</text>
</comment>
<evidence type="ECO:0000259" key="12">
    <source>
        <dbReference type="Pfam" id="PF20653"/>
    </source>
</evidence>
<dbReference type="Pfam" id="PF06419">
    <property type="entry name" value="COG6_N"/>
    <property type="match status" value="1"/>
</dbReference>
<name>A0A3N4MBN1_9PEZI</name>
<dbReference type="InterPro" id="IPR048368">
    <property type="entry name" value="COG6_N"/>
</dbReference>
<evidence type="ECO:0000256" key="4">
    <source>
        <dbReference type="ARBA" id="ARBA00022448"/>
    </source>
</evidence>
<evidence type="ECO:0000256" key="2">
    <source>
        <dbReference type="ARBA" id="ARBA00011023"/>
    </source>
</evidence>
<keyword evidence="14" id="KW-1185">Reference proteome</keyword>
<protein>
    <recommendedName>
        <fullName evidence="3 10">Conserved oligomeric Golgi complex subunit 6</fullName>
        <shortName evidence="10">COG complex subunit 6</shortName>
    </recommendedName>
    <alternativeName>
        <fullName evidence="8 10">Component of oligomeric Golgi complex 6</fullName>
    </alternativeName>
</protein>
<accession>A0A3N4MBN1</accession>
<dbReference type="InterPro" id="IPR048369">
    <property type="entry name" value="COG6_C"/>
</dbReference>
<evidence type="ECO:0000313" key="13">
    <source>
        <dbReference type="EMBL" id="RPB29501.1"/>
    </source>
</evidence>
<proteinExistence type="inferred from homology"/>
<evidence type="ECO:0000256" key="9">
    <source>
        <dbReference type="ARBA" id="ARBA00043873"/>
    </source>
</evidence>
<dbReference type="GO" id="GO:0017119">
    <property type="term" value="C:Golgi transport complex"/>
    <property type="evidence" value="ECO:0007669"/>
    <property type="project" value="UniProtKB-UniRule"/>
</dbReference>